<dbReference type="Proteomes" id="UP000188603">
    <property type="component" value="Chromosome"/>
</dbReference>
<organism evidence="14 15">
    <name type="scientific">Novibacillus thermophilus</name>
    <dbReference type="NCBI Taxonomy" id="1471761"/>
    <lineage>
        <taxon>Bacteria</taxon>
        <taxon>Bacillati</taxon>
        <taxon>Bacillota</taxon>
        <taxon>Bacilli</taxon>
        <taxon>Bacillales</taxon>
        <taxon>Thermoactinomycetaceae</taxon>
        <taxon>Novibacillus</taxon>
    </lineage>
</organism>
<evidence type="ECO:0000256" key="9">
    <source>
        <dbReference type="ARBA" id="ARBA00029596"/>
    </source>
</evidence>
<dbReference type="PANTHER" id="PTHR33254:SF4">
    <property type="entry name" value="4-HYDROXY-4-METHYL-2-OXOGLUTARATE ALDOLASE 3-RELATED"/>
    <property type="match status" value="1"/>
</dbReference>
<reference evidence="14 15" key="1">
    <citation type="journal article" date="2015" name="Int. J. Syst. Evol. Microbiol.">
        <title>Novibacillus thermophilus gen. nov., sp. nov., a Gram-staining-negative and moderately thermophilic member of the family Thermoactinomycetaceae.</title>
        <authorList>
            <person name="Yang G."/>
            <person name="Chen J."/>
            <person name="Zhou S."/>
        </authorList>
    </citation>
    <scope>NUCLEOTIDE SEQUENCE [LARGE SCALE GENOMIC DNA]</scope>
    <source>
        <strain evidence="14 15">SG-1</strain>
    </source>
</reference>
<sequence length="219" mass="23748">MKLFPRVESDIPERLRQRLLEIEPATIGHYLHFGFMDPKIQPVFSNVKIVGSAFTVKAVANDSAIVHKAVSLAEEGDVLVIDRAGDRRHACVGEMVAYAAKVRKLAGIIIDGPSTDVQAIREMNFPVFSTGLSAVTTKLLGLDGEINTPVQCGGVCVHPGDLIFADDNGIVVLPGGINLNPLLDRCETSQRNEPGMKQKLDEGTPLSAITEVDRFFENN</sequence>
<dbReference type="OrthoDB" id="9784786at2"/>
<dbReference type="GO" id="GO:0008948">
    <property type="term" value="F:oxaloacetate decarboxylase activity"/>
    <property type="evidence" value="ECO:0007669"/>
    <property type="project" value="UniProtKB-EC"/>
</dbReference>
<comment type="similarity">
    <text evidence="3">Belongs to the class II aldolase/RraA-like family.</text>
</comment>
<protein>
    <recommendedName>
        <fullName evidence="7">Putative 4-hydroxy-4-methyl-2-oxoglutarate aldolase</fullName>
        <ecNumber evidence="6">4.1.1.112</ecNumber>
        <ecNumber evidence="5">4.1.3.17</ecNumber>
    </recommendedName>
    <alternativeName>
        <fullName evidence="11">Oxaloacetate decarboxylase</fullName>
    </alternativeName>
    <alternativeName>
        <fullName evidence="9">Regulator of ribonuclease activity homolog</fullName>
    </alternativeName>
    <alternativeName>
        <fullName evidence="10">RraA-like protein</fullName>
    </alternativeName>
</protein>
<feature type="binding site" evidence="13">
    <location>
        <position position="116"/>
    </location>
    <ligand>
        <name>Mg(2+)</name>
        <dbReference type="ChEBI" id="CHEBI:18420"/>
    </ligand>
</feature>
<gene>
    <name evidence="14" type="ORF">B0W44_16820</name>
</gene>
<keyword evidence="13" id="KW-0479">Metal-binding</keyword>
<dbReference type="SUPFAM" id="SSF89562">
    <property type="entry name" value="RraA-like"/>
    <property type="match status" value="1"/>
</dbReference>
<dbReference type="AlphaFoldDB" id="A0A1U9KB01"/>
<dbReference type="RefSeq" id="WP_077721027.1">
    <property type="nucleotide sequence ID" value="NZ_CP019699.1"/>
</dbReference>
<evidence type="ECO:0000256" key="1">
    <source>
        <dbReference type="ARBA" id="ARBA00001342"/>
    </source>
</evidence>
<evidence type="ECO:0000256" key="7">
    <source>
        <dbReference type="ARBA" id="ARBA00016549"/>
    </source>
</evidence>
<comment type="cofactor">
    <cofactor evidence="2">
        <name>a divalent metal cation</name>
        <dbReference type="ChEBI" id="CHEBI:60240"/>
    </cofactor>
</comment>
<dbReference type="EMBL" id="CP019699">
    <property type="protein sequence ID" value="AQS57163.1"/>
    <property type="molecule type" value="Genomic_DNA"/>
</dbReference>
<evidence type="ECO:0000256" key="11">
    <source>
        <dbReference type="ARBA" id="ARBA00032305"/>
    </source>
</evidence>
<name>A0A1U9KB01_9BACL</name>
<evidence type="ECO:0000313" key="14">
    <source>
        <dbReference type="EMBL" id="AQS57163.1"/>
    </source>
</evidence>
<dbReference type="STRING" id="1471761.B0W44_16820"/>
<dbReference type="EC" id="4.1.1.112" evidence="6"/>
<dbReference type="KEGG" id="ntr:B0W44_16820"/>
<evidence type="ECO:0000256" key="2">
    <source>
        <dbReference type="ARBA" id="ARBA00001968"/>
    </source>
</evidence>
<evidence type="ECO:0000256" key="10">
    <source>
        <dbReference type="ARBA" id="ARBA00030169"/>
    </source>
</evidence>
<dbReference type="Gene3D" id="3.50.30.40">
    <property type="entry name" value="Ribonuclease E inhibitor RraA/RraA-like"/>
    <property type="match status" value="1"/>
</dbReference>
<evidence type="ECO:0000256" key="8">
    <source>
        <dbReference type="ARBA" id="ARBA00025046"/>
    </source>
</evidence>
<accession>A0A1U9KB01</accession>
<evidence type="ECO:0000256" key="4">
    <source>
        <dbReference type="ARBA" id="ARBA00011233"/>
    </source>
</evidence>
<dbReference type="GO" id="GO:0046872">
    <property type="term" value="F:metal ion binding"/>
    <property type="evidence" value="ECO:0007669"/>
    <property type="project" value="UniProtKB-KW"/>
</dbReference>
<proteinExistence type="inferred from homology"/>
<dbReference type="Pfam" id="PF03737">
    <property type="entry name" value="RraA-like"/>
    <property type="match status" value="1"/>
</dbReference>
<keyword evidence="13" id="KW-0460">Magnesium</keyword>
<dbReference type="InterPro" id="IPR005493">
    <property type="entry name" value="RraA/RraA-like"/>
</dbReference>
<dbReference type="PANTHER" id="PTHR33254">
    <property type="entry name" value="4-HYDROXY-4-METHYL-2-OXOGLUTARATE ALDOLASE 3-RELATED"/>
    <property type="match status" value="1"/>
</dbReference>
<dbReference type="EC" id="4.1.3.17" evidence="5"/>
<comment type="cofactor">
    <cofactor evidence="13">
        <name>Mg(2+)</name>
        <dbReference type="ChEBI" id="CHEBI:18420"/>
    </cofactor>
</comment>
<dbReference type="CDD" id="cd16841">
    <property type="entry name" value="RraA_family"/>
    <property type="match status" value="1"/>
</dbReference>
<evidence type="ECO:0000256" key="3">
    <source>
        <dbReference type="ARBA" id="ARBA00008621"/>
    </source>
</evidence>
<evidence type="ECO:0000256" key="5">
    <source>
        <dbReference type="ARBA" id="ARBA00012213"/>
    </source>
</evidence>
<evidence type="ECO:0000313" key="15">
    <source>
        <dbReference type="Proteomes" id="UP000188603"/>
    </source>
</evidence>
<keyword evidence="15" id="KW-1185">Reference proteome</keyword>
<dbReference type="GO" id="GO:0047443">
    <property type="term" value="F:4-hydroxy-4-methyl-2-oxoglutarate aldolase activity"/>
    <property type="evidence" value="ECO:0007669"/>
    <property type="project" value="UniProtKB-EC"/>
</dbReference>
<comment type="function">
    <text evidence="8">Catalyzes the aldol cleavage of 4-hydroxy-4-methyl-2-oxoglutarate (HMG) into 2 molecules of pyruvate. Also contains a secondary oxaloacetate (OAA) decarboxylase activity due to the common pyruvate enolate transition state formed following C-C bond cleavage in the retro-aldol and decarboxylation reactions.</text>
</comment>
<comment type="catalytic activity">
    <reaction evidence="1">
        <text>4-hydroxy-4-methyl-2-oxoglutarate = 2 pyruvate</text>
        <dbReference type="Rhea" id="RHEA:22748"/>
        <dbReference type="ChEBI" id="CHEBI:15361"/>
        <dbReference type="ChEBI" id="CHEBI:58276"/>
        <dbReference type="EC" id="4.1.3.17"/>
    </reaction>
</comment>
<evidence type="ECO:0000256" key="6">
    <source>
        <dbReference type="ARBA" id="ARBA00012947"/>
    </source>
</evidence>
<evidence type="ECO:0000256" key="12">
    <source>
        <dbReference type="ARBA" id="ARBA00047973"/>
    </source>
</evidence>
<comment type="subunit">
    <text evidence="4">Homotrimer.</text>
</comment>
<evidence type="ECO:0000256" key="13">
    <source>
        <dbReference type="PIRSR" id="PIRSR605493-1"/>
    </source>
</evidence>
<comment type="catalytic activity">
    <reaction evidence="12">
        <text>oxaloacetate + H(+) = pyruvate + CO2</text>
        <dbReference type="Rhea" id="RHEA:15641"/>
        <dbReference type="ChEBI" id="CHEBI:15361"/>
        <dbReference type="ChEBI" id="CHEBI:15378"/>
        <dbReference type="ChEBI" id="CHEBI:16452"/>
        <dbReference type="ChEBI" id="CHEBI:16526"/>
        <dbReference type="EC" id="4.1.1.112"/>
    </reaction>
</comment>
<feature type="binding site" evidence="13">
    <location>
        <begin position="93"/>
        <end position="96"/>
    </location>
    <ligand>
        <name>substrate</name>
    </ligand>
</feature>
<dbReference type="InterPro" id="IPR036704">
    <property type="entry name" value="RraA/RraA-like_sf"/>
</dbReference>